<dbReference type="EMBL" id="OBEH01000006">
    <property type="protein sequence ID" value="SNZ01705.1"/>
    <property type="molecule type" value="Genomic_DNA"/>
</dbReference>
<dbReference type="Proteomes" id="UP000219048">
    <property type="component" value="Unassembled WGS sequence"/>
</dbReference>
<sequence length="55" mass="6658">MQTRIRKVLEIPARKRQGHQTEKESNAEKVFLLVINLWVFRFEYAKEQTMPKDPQ</sequence>
<organism evidence="1 2">
    <name type="scientific">Flagellimonas pacifica</name>
    <dbReference type="NCBI Taxonomy" id="1247520"/>
    <lineage>
        <taxon>Bacteria</taxon>
        <taxon>Pseudomonadati</taxon>
        <taxon>Bacteroidota</taxon>
        <taxon>Flavobacteriia</taxon>
        <taxon>Flavobacteriales</taxon>
        <taxon>Flavobacteriaceae</taxon>
        <taxon>Flagellimonas</taxon>
    </lineage>
</organism>
<dbReference type="AlphaFoldDB" id="A0A285MWZ7"/>
<evidence type="ECO:0000313" key="1">
    <source>
        <dbReference type="EMBL" id="SNZ01705.1"/>
    </source>
</evidence>
<dbReference type="RefSeq" id="WP_165769992.1">
    <property type="nucleotide sequence ID" value="NZ_OBEH01000006.1"/>
</dbReference>
<name>A0A285MWZ7_9FLAO</name>
<proteinExistence type="predicted"/>
<reference evidence="2" key="1">
    <citation type="submission" date="2017-09" db="EMBL/GenBank/DDBJ databases">
        <authorList>
            <person name="Varghese N."/>
            <person name="Submissions S."/>
        </authorList>
    </citation>
    <scope>NUCLEOTIDE SEQUENCE [LARGE SCALE GENOMIC DNA]</scope>
    <source>
        <strain evidence="2">DSM 25885</strain>
    </source>
</reference>
<keyword evidence="2" id="KW-1185">Reference proteome</keyword>
<accession>A0A285MWZ7</accession>
<evidence type="ECO:0000313" key="2">
    <source>
        <dbReference type="Proteomes" id="UP000219048"/>
    </source>
</evidence>
<protein>
    <submittedName>
        <fullName evidence="1">Uncharacterized protein</fullName>
    </submittedName>
</protein>
<gene>
    <name evidence="1" type="ORF">SAMN06265377_3547</name>
</gene>